<organism evidence="2 3">
    <name type="scientific">Kribbella orskensis</name>
    <dbReference type="NCBI Taxonomy" id="2512216"/>
    <lineage>
        <taxon>Bacteria</taxon>
        <taxon>Bacillati</taxon>
        <taxon>Actinomycetota</taxon>
        <taxon>Actinomycetes</taxon>
        <taxon>Propionibacteriales</taxon>
        <taxon>Kribbellaceae</taxon>
        <taxon>Kribbella</taxon>
    </lineage>
</organism>
<dbReference type="Proteomes" id="UP000295818">
    <property type="component" value="Unassembled WGS sequence"/>
</dbReference>
<dbReference type="EMBL" id="SLWM01000019">
    <property type="protein sequence ID" value="TCO14909.1"/>
    <property type="molecule type" value="Genomic_DNA"/>
</dbReference>
<comment type="caution">
    <text evidence="2">The sequence shown here is derived from an EMBL/GenBank/DDBJ whole genome shotgun (WGS) entry which is preliminary data.</text>
</comment>
<feature type="compositionally biased region" description="Basic and acidic residues" evidence="1">
    <location>
        <begin position="13"/>
        <end position="22"/>
    </location>
</feature>
<proteinExistence type="predicted"/>
<evidence type="ECO:0000313" key="3">
    <source>
        <dbReference type="Proteomes" id="UP000295818"/>
    </source>
</evidence>
<gene>
    <name evidence="2" type="ORF">EV644_11921</name>
</gene>
<evidence type="ECO:0000256" key="1">
    <source>
        <dbReference type="SAM" id="MobiDB-lite"/>
    </source>
</evidence>
<protein>
    <submittedName>
        <fullName evidence="2">Uncharacterized protein</fullName>
    </submittedName>
</protein>
<sequence>MAGRVPGPAPERWSGDVREHTSGRVATTVIDDHAVSRPQGHPGRHVTCRTRADRRANQTPTCADRRLPTNRAPQDPNRIHLHPVAVTRLVSRRRSSDHQRFDPGGLEGVQPLASLVDVRCRIQLGLAAYSAKGERCPEQRKRRWSGPTPATPQPPGTARWSRPVGIEPTTFSLRGGPTSSHLLSTSGFSNMAARSGCQIPHAYPPLRAMTDATQVAPRGHSSTSPRTLRPEHAERLAEVLQASAEAIEQQREGAASRRRRSARRPGCDLSVRHPTRAGHGHTQLVASRMRPSLRDPRTHQ</sequence>
<name>A0ABY2BBB6_9ACTN</name>
<feature type="region of interest" description="Disordered" evidence="1">
    <location>
        <begin position="1"/>
        <end position="23"/>
    </location>
</feature>
<feature type="region of interest" description="Disordered" evidence="1">
    <location>
        <begin position="133"/>
        <end position="163"/>
    </location>
</feature>
<accession>A0ABY2BBB6</accession>
<keyword evidence="3" id="KW-1185">Reference proteome</keyword>
<evidence type="ECO:0000313" key="2">
    <source>
        <dbReference type="EMBL" id="TCO14909.1"/>
    </source>
</evidence>
<reference evidence="2 3" key="1">
    <citation type="journal article" date="2015" name="Stand. Genomic Sci.">
        <title>Genomic Encyclopedia of Bacterial and Archaeal Type Strains, Phase III: the genomes of soil and plant-associated and newly described type strains.</title>
        <authorList>
            <person name="Whitman W.B."/>
            <person name="Woyke T."/>
            <person name="Klenk H.P."/>
            <person name="Zhou Y."/>
            <person name="Lilburn T.G."/>
            <person name="Beck B.J."/>
            <person name="De Vos P."/>
            <person name="Vandamme P."/>
            <person name="Eisen J.A."/>
            <person name="Garrity G."/>
            <person name="Hugenholtz P."/>
            <person name="Kyrpides N.C."/>
        </authorList>
    </citation>
    <scope>NUCLEOTIDE SEQUENCE [LARGE SCALE GENOMIC DNA]</scope>
    <source>
        <strain evidence="2 3">VKM Ac-2538</strain>
    </source>
</reference>
<feature type="region of interest" description="Disordered" evidence="1">
    <location>
        <begin position="54"/>
        <end position="77"/>
    </location>
</feature>
<feature type="region of interest" description="Disordered" evidence="1">
    <location>
        <begin position="246"/>
        <end position="300"/>
    </location>
</feature>